<dbReference type="FunCoup" id="A0A7R8UCK6">
    <property type="interactions" value="862"/>
</dbReference>
<dbReference type="OMA" id="EVFLHCT"/>
<evidence type="ECO:0000256" key="7">
    <source>
        <dbReference type="ARBA" id="ARBA00023242"/>
    </source>
</evidence>
<feature type="compositionally biased region" description="Polar residues" evidence="11">
    <location>
        <begin position="1"/>
        <end position="13"/>
    </location>
</feature>
<dbReference type="GO" id="GO:0001682">
    <property type="term" value="P:tRNA 5'-leader removal"/>
    <property type="evidence" value="ECO:0007669"/>
    <property type="project" value="InterPro"/>
</dbReference>
<dbReference type="InterPro" id="IPR036882">
    <property type="entry name" value="Alba-like_dom_sf"/>
</dbReference>
<evidence type="ECO:0000256" key="10">
    <source>
        <dbReference type="ARBA" id="ARBA00068472"/>
    </source>
</evidence>
<dbReference type="GO" id="GO:0005655">
    <property type="term" value="C:nucleolar ribonuclease P complex"/>
    <property type="evidence" value="ECO:0007669"/>
    <property type="project" value="InterPro"/>
</dbReference>
<dbReference type="GO" id="GO:0003676">
    <property type="term" value="F:nucleic acid binding"/>
    <property type="evidence" value="ECO:0007669"/>
    <property type="project" value="InterPro"/>
</dbReference>
<feature type="compositionally biased region" description="Basic residues" evidence="11">
    <location>
        <begin position="27"/>
        <end position="43"/>
    </location>
</feature>
<dbReference type="Gene3D" id="3.30.110.20">
    <property type="entry name" value="Alba-like domain"/>
    <property type="match status" value="1"/>
</dbReference>
<evidence type="ECO:0000313" key="13">
    <source>
        <dbReference type="Proteomes" id="UP000594454"/>
    </source>
</evidence>
<comment type="subcellular location">
    <subcellularLocation>
        <location evidence="1">Cytoplasmic granule</location>
    </subcellularLocation>
    <subcellularLocation>
        <location evidence="2">Nucleus</location>
        <location evidence="2">Nucleolus</location>
    </subcellularLocation>
</comment>
<comment type="similarity">
    <text evidence="3">Belongs to the histone-like Alba family.</text>
</comment>
<name>A0A7R8UCK6_HERIL</name>
<dbReference type="AlphaFoldDB" id="A0A7R8UCK6"/>
<evidence type="ECO:0000313" key="12">
    <source>
        <dbReference type="EMBL" id="CAD7078287.1"/>
    </source>
</evidence>
<comment type="subunit">
    <text evidence="9">Component of nuclear RNase P and RNase MRP complexes. RNase P consists of a catalytic RNA moiety and 10 different protein chains; POP1, POP4, POP5, POP7, RPP14, RPP21, RPP25, RPP30, RPP38 and RPP40. Within the RNase P complex, POP1, POP7 and RPP25 form the 'finger' subcomplex, POP5, RPP14, RPP40 and homodimeric RPP30 form the 'palm' subcomplex, and RPP21, POP4 and RPP38 form the 'wrist' subcomplex. All subunits of the RNase P complex interact with the catalytic RNA. Several subunits of RNase P are also part of the RNase MRP complex. RNase MRP consists of a catalytic RNA moiety and about 8 protein subunits; POP1, POP7, RPP25, RPP30, RPP38, RPP40 and possibly also POP4 and POP5. Interacts with SMN1. POP7 forms a heterodimer with RPP25 that binds to the P3 stem loop of the catalytic RNA.</text>
</comment>
<evidence type="ECO:0000256" key="9">
    <source>
        <dbReference type="ARBA" id="ARBA00064615"/>
    </source>
</evidence>
<protein>
    <recommendedName>
        <fullName evidence="10">Ribonuclease P protein subunit p20</fullName>
    </recommendedName>
</protein>
<evidence type="ECO:0000256" key="4">
    <source>
        <dbReference type="ARBA" id="ARBA00022490"/>
    </source>
</evidence>
<dbReference type="OrthoDB" id="416729at2759"/>
<dbReference type="GO" id="GO:0000172">
    <property type="term" value="C:ribonuclease MRP complex"/>
    <property type="evidence" value="ECO:0007669"/>
    <property type="project" value="InterPro"/>
</dbReference>
<accession>A0A7R8UCK6</accession>
<dbReference type="InterPro" id="IPR014612">
    <property type="entry name" value="Pop7/Rpp20"/>
</dbReference>
<proteinExistence type="inferred from homology"/>
<keyword evidence="5" id="KW-0698">rRNA processing</keyword>
<evidence type="ECO:0000256" key="8">
    <source>
        <dbReference type="ARBA" id="ARBA00053284"/>
    </source>
</evidence>
<feature type="region of interest" description="Disordered" evidence="11">
    <location>
        <begin position="1"/>
        <end position="49"/>
    </location>
</feature>
<keyword evidence="13" id="KW-1185">Reference proteome</keyword>
<organism evidence="12 13">
    <name type="scientific">Hermetia illucens</name>
    <name type="common">Black soldier fly</name>
    <dbReference type="NCBI Taxonomy" id="343691"/>
    <lineage>
        <taxon>Eukaryota</taxon>
        <taxon>Metazoa</taxon>
        <taxon>Ecdysozoa</taxon>
        <taxon>Arthropoda</taxon>
        <taxon>Hexapoda</taxon>
        <taxon>Insecta</taxon>
        <taxon>Pterygota</taxon>
        <taxon>Neoptera</taxon>
        <taxon>Endopterygota</taxon>
        <taxon>Diptera</taxon>
        <taxon>Brachycera</taxon>
        <taxon>Stratiomyomorpha</taxon>
        <taxon>Stratiomyidae</taxon>
        <taxon>Hermetiinae</taxon>
        <taxon>Hermetia</taxon>
    </lineage>
</organism>
<dbReference type="Proteomes" id="UP000594454">
    <property type="component" value="Chromosome 1"/>
</dbReference>
<comment type="function">
    <text evidence="8">Component of ribonuclease P, a ribonucleoprotein complex that generates mature tRNA molecules by cleaving their 5'-ends. Also a component of the MRP ribonuclease complex, which cleaves pre-rRNA sequences.</text>
</comment>
<evidence type="ECO:0000256" key="11">
    <source>
        <dbReference type="SAM" id="MobiDB-lite"/>
    </source>
</evidence>
<dbReference type="SUPFAM" id="SSF82704">
    <property type="entry name" value="AlbA-like"/>
    <property type="match status" value="1"/>
</dbReference>
<sequence>MADGGQKQSTQPASDKKDSGRNNRQGPNKRFHSDKHSHKKRVPLKPYQRKNDIYVTGKSDFKAQVKQCEEILNGEEGEVFLHAIGNAINRSINLALSVVANSNGAVAYEANTSTIELVDDFHPLNDEDDYTIQQRMNSCLHIRIFRQSKNLKT</sequence>
<keyword evidence="4" id="KW-0963">Cytoplasm</keyword>
<dbReference type="PANTHER" id="PTHR15314">
    <property type="entry name" value="RIBONUCLEASE P PROTEIN SUBUNIT P20"/>
    <property type="match status" value="1"/>
</dbReference>
<dbReference type="PANTHER" id="PTHR15314:SF1">
    <property type="entry name" value="RIBONUCLEASE P PROTEIN SUBUNIT P20"/>
    <property type="match status" value="1"/>
</dbReference>
<dbReference type="GO" id="GO:0006364">
    <property type="term" value="P:rRNA processing"/>
    <property type="evidence" value="ECO:0007669"/>
    <property type="project" value="UniProtKB-KW"/>
</dbReference>
<keyword evidence="7" id="KW-0539">Nucleus</keyword>
<reference evidence="12 13" key="1">
    <citation type="submission" date="2020-11" db="EMBL/GenBank/DDBJ databases">
        <authorList>
            <person name="Wallbank WR R."/>
            <person name="Pardo Diaz C."/>
            <person name="Kozak K."/>
            <person name="Martin S."/>
            <person name="Jiggins C."/>
            <person name="Moest M."/>
            <person name="Warren A I."/>
            <person name="Generalovic N T."/>
            <person name="Byers J.R.P. K."/>
            <person name="Montejo-Kovacevich G."/>
            <person name="Yen C E."/>
        </authorList>
    </citation>
    <scope>NUCLEOTIDE SEQUENCE [LARGE SCALE GENOMIC DNA]</scope>
</reference>
<evidence type="ECO:0000256" key="6">
    <source>
        <dbReference type="ARBA" id="ARBA00022694"/>
    </source>
</evidence>
<dbReference type="Pfam" id="PF12328">
    <property type="entry name" value="Rpp20"/>
    <property type="match status" value="1"/>
</dbReference>
<dbReference type="InParanoid" id="A0A7R8UCK6"/>
<evidence type="ECO:0000256" key="5">
    <source>
        <dbReference type="ARBA" id="ARBA00022552"/>
    </source>
</evidence>
<dbReference type="EMBL" id="LR899009">
    <property type="protein sequence ID" value="CAD7078287.1"/>
    <property type="molecule type" value="Genomic_DNA"/>
</dbReference>
<evidence type="ECO:0000256" key="1">
    <source>
        <dbReference type="ARBA" id="ARBA00004463"/>
    </source>
</evidence>
<keyword evidence="6" id="KW-0819">tRNA processing</keyword>
<gene>
    <name evidence="12" type="ORF">HERILL_LOCUS1563</name>
</gene>
<dbReference type="FunFam" id="3.30.110.20:FF:000002">
    <property type="entry name" value="Ribonuclease P protein subunit p20"/>
    <property type="match status" value="1"/>
</dbReference>
<evidence type="ECO:0000256" key="3">
    <source>
        <dbReference type="ARBA" id="ARBA00008018"/>
    </source>
</evidence>
<evidence type="ECO:0000256" key="2">
    <source>
        <dbReference type="ARBA" id="ARBA00004604"/>
    </source>
</evidence>